<gene>
    <name evidence="4" type="primary">rlpA</name>
    <name evidence="9" type="ORF">ISN26_01495</name>
</gene>
<proteinExistence type="inferred from homology"/>
<keyword evidence="10" id="KW-1185">Reference proteome</keyword>
<dbReference type="InterPro" id="IPR036680">
    <property type="entry name" value="SPOR-like_sf"/>
</dbReference>
<dbReference type="InterPro" id="IPR012997">
    <property type="entry name" value="RplA"/>
</dbReference>
<dbReference type="InterPro" id="IPR036908">
    <property type="entry name" value="RlpA-like_sf"/>
</dbReference>
<reference evidence="9" key="1">
    <citation type="submission" date="2020-10" db="EMBL/GenBank/DDBJ databases">
        <title>An improved Amphimedon queenslandica hologenome assembly reveals how three proteobacterial symbionts can extend the metabolic phenotypic of their marine sponge host.</title>
        <authorList>
            <person name="Degnan B."/>
            <person name="Degnan S."/>
            <person name="Xiang X."/>
        </authorList>
    </citation>
    <scope>NUCLEOTIDE SEQUENCE</scope>
    <source>
        <strain evidence="9">AqS2</strain>
    </source>
</reference>
<dbReference type="EC" id="4.2.2.-" evidence="4"/>
<feature type="chain" id="PRO_5037251950" description="Endolytic peptidoglycan transglycosylase RlpA" evidence="7">
    <location>
        <begin position="30"/>
        <end position="306"/>
    </location>
</feature>
<comment type="subcellular location">
    <subcellularLocation>
        <location evidence="4">Cell membrane</location>
        <topology evidence="4">Lipid-anchor</topology>
    </subcellularLocation>
</comment>
<dbReference type="PROSITE" id="PS51724">
    <property type="entry name" value="SPOR"/>
    <property type="match status" value="1"/>
</dbReference>
<dbReference type="HAMAP" id="MF_02071">
    <property type="entry name" value="RlpA"/>
    <property type="match status" value="1"/>
</dbReference>
<evidence type="ECO:0000256" key="1">
    <source>
        <dbReference type="ARBA" id="ARBA00022729"/>
    </source>
</evidence>
<dbReference type="SUPFAM" id="SSF50685">
    <property type="entry name" value="Barwin-like endoglucanases"/>
    <property type="match status" value="1"/>
</dbReference>
<dbReference type="Pfam" id="PF03330">
    <property type="entry name" value="DPBB_1"/>
    <property type="match status" value="1"/>
</dbReference>
<dbReference type="AlphaFoldDB" id="A0A930UBA7"/>
<evidence type="ECO:0000256" key="2">
    <source>
        <dbReference type="ARBA" id="ARBA00023239"/>
    </source>
</evidence>
<dbReference type="PANTHER" id="PTHR34183:SF1">
    <property type="entry name" value="ENDOLYTIC PEPTIDOGLYCAN TRANSGLYCOSYLASE RLPA"/>
    <property type="match status" value="1"/>
</dbReference>
<evidence type="ECO:0000256" key="7">
    <source>
        <dbReference type="SAM" id="SignalP"/>
    </source>
</evidence>
<dbReference type="GO" id="GO:0005886">
    <property type="term" value="C:plasma membrane"/>
    <property type="evidence" value="ECO:0007669"/>
    <property type="project" value="UniProtKB-SubCell"/>
</dbReference>
<dbReference type="GO" id="GO:0042834">
    <property type="term" value="F:peptidoglycan binding"/>
    <property type="evidence" value="ECO:0007669"/>
    <property type="project" value="InterPro"/>
</dbReference>
<dbReference type="Gene3D" id="3.30.70.1070">
    <property type="entry name" value="Sporulation related repeat"/>
    <property type="match status" value="1"/>
</dbReference>
<keyword evidence="1 7" id="KW-0732">Signal</keyword>
<keyword evidence="4" id="KW-0564">Palmitate</keyword>
<dbReference type="NCBIfam" id="TIGR00413">
    <property type="entry name" value="rlpA"/>
    <property type="match status" value="1"/>
</dbReference>
<dbReference type="InterPro" id="IPR034718">
    <property type="entry name" value="RlpA"/>
</dbReference>
<keyword evidence="2 4" id="KW-0456">Lyase</keyword>
<organism evidence="9 10">
    <name type="scientific">Candidatus Amphirhobacter heronislandensis</name>
    <dbReference type="NCBI Taxonomy" id="1732024"/>
    <lineage>
        <taxon>Bacteria</taxon>
        <taxon>Pseudomonadati</taxon>
        <taxon>Pseudomonadota</taxon>
        <taxon>Gammaproteobacteria</taxon>
        <taxon>Candidatus Tethybacterales</taxon>
        <taxon>Candidatus Tethybacteraceae</taxon>
        <taxon>Candidatus Amphirhobacter</taxon>
    </lineage>
</organism>
<dbReference type="GO" id="GO:0071555">
    <property type="term" value="P:cell wall organization"/>
    <property type="evidence" value="ECO:0007669"/>
    <property type="project" value="UniProtKB-KW"/>
</dbReference>
<keyword evidence="3 4" id="KW-0961">Cell wall biogenesis/degradation</keyword>
<dbReference type="SUPFAM" id="SSF110997">
    <property type="entry name" value="Sporulation related repeat"/>
    <property type="match status" value="1"/>
</dbReference>
<evidence type="ECO:0000256" key="4">
    <source>
        <dbReference type="HAMAP-Rule" id="MF_02071"/>
    </source>
</evidence>
<feature type="signal peptide" evidence="7">
    <location>
        <begin position="1"/>
        <end position="29"/>
    </location>
</feature>
<evidence type="ECO:0000259" key="8">
    <source>
        <dbReference type="PROSITE" id="PS51724"/>
    </source>
</evidence>
<evidence type="ECO:0000256" key="5">
    <source>
        <dbReference type="RuleBase" id="RU003495"/>
    </source>
</evidence>
<feature type="compositionally biased region" description="Low complexity" evidence="6">
    <location>
        <begin position="33"/>
        <end position="50"/>
    </location>
</feature>
<evidence type="ECO:0000256" key="6">
    <source>
        <dbReference type="SAM" id="MobiDB-lite"/>
    </source>
</evidence>
<dbReference type="Proteomes" id="UP000604381">
    <property type="component" value="Unassembled WGS sequence"/>
</dbReference>
<feature type="domain" description="SPOR" evidence="8">
    <location>
        <begin position="226"/>
        <end position="306"/>
    </location>
</feature>
<comment type="similarity">
    <text evidence="4 5">Belongs to the RlpA family.</text>
</comment>
<dbReference type="PROSITE" id="PS51257">
    <property type="entry name" value="PROKAR_LIPOPROTEIN"/>
    <property type="match status" value="1"/>
</dbReference>
<sequence>MLRGLSPRPRPRLAAALLASLLAAGCAVKTPPDEAGAPEAAPPAAAAKPAAPRDGKYYKDDGPPEVDAVDWRTVADATPEFEPIPAGYNRPYEVFGVKYIPFTDYTRYLKRGTASWYGRRYHGRQTSTGEVYDMYGMTAAHTVLPIPSYARVTRVDDGRSIVVRINDRGPFLNERLIDLSYVAARKLGVVASGTAEVIVEAILPPVPAPAPAARQAEEPAAAPPQATDEPGLYLQLGAYSSAANARDRAEGIALPAGLAHEGLRLRAGADGLHRVLLGPYANRAVAARDRELLARGGLESFLKELP</sequence>
<dbReference type="InterPro" id="IPR007730">
    <property type="entry name" value="SPOR-like_dom"/>
</dbReference>
<dbReference type="GO" id="GO:0008932">
    <property type="term" value="F:lytic endotransglycosylase activity"/>
    <property type="evidence" value="ECO:0007669"/>
    <property type="project" value="UniProtKB-UniRule"/>
</dbReference>
<dbReference type="CDD" id="cd22268">
    <property type="entry name" value="DPBB_RlpA-like"/>
    <property type="match status" value="1"/>
</dbReference>
<comment type="function">
    <text evidence="4">Lytic transglycosylase with a strong preference for naked glycan strands that lack stem peptides.</text>
</comment>
<evidence type="ECO:0000313" key="9">
    <source>
        <dbReference type="EMBL" id="MBF2734760.1"/>
    </source>
</evidence>
<feature type="region of interest" description="Disordered" evidence="6">
    <location>
        <begin position="31"/>
        <end position="63"/>
    </location>
</feature>
<dbReference type="PANTHER" id="PTHR34183">
    <property type="entry name" value="ENDOLYTIC PEPTIDOGLYCAN TRANSGLYCOSYLASE RLPA"/>
    <property type="match status" value="1"/>
</dbReference>
<keyword evidence="4" id="KW-0449">Lipoprotein</keyword>
<accession>A0A930UBA7</accession>
<protein>
    <recommendedName>
        <fullName evidence="4">Endolytic peptidoglycan transglycosylase RlpA</fullName>
        <ecNumber evidence="4">4.2.2.-</ecNumber>
    </recommendedName>
</protein>
<name>A0A930UBA7_9GAMM</name>
<feature type="compositionally biased region" description="Basic and acidic residues" evidence="6">
    <location>
        <begin position="51"/>
        <end position="62"/>
    </location>
</feature>
<dbReference type="GO" id="GO:0000270">
    <property type="term" value="P:peptidoglycan metabolic process"/>
    <property type="evidence" value="ECO:0007669"/>
    <property type="project" value="UniProtKB-UniRule"/>
</dbReference>
<comment type="caution">
    <text evidence="9">The sequence shown here is derived from an EMBL/GenBank/DDBJ whole genome shotgun (WGS) entry which is preliminary data.</text>
</comment>
<evidence type="ECO:0000313" key="10">
    <source>
        <dbReference type="Proteomes" id="UP000604381"/>
    </source>
</evidence>
<dbReference type="Pfam" id="PF05036">
    <property type="entry name" value="SPOR"/>
    <property type="match status" value="1"/>
</dbReference>
<dbReference type="InterPro" id="IPR009009">
    <property type="entry name" value="RlpA-like_DPBB"/>
</dbReference>
<keyword evidence="4" id="KW-0472">Membrane</keyword>
<dbReference type="EMBL" id="JADHEI010000028">
    <property type="protein sequence ID" value="MBF2734760.1"/>
    <property type="molecule type" value="Genomic_DNA"/>
</dbReference>
<keyword evidence="4" id="KW-1003">Cell membrane</keyword>
<evidence type="ECO:0000256" key="3">
    <source>
        <dbReference type="ARBA" id="ARBA00023316"/>
    </source>
</evidence>
<dbReference type="Gene3D" id="2.40.40.10">
    <property type="entry name" value="RlpA-like domain"/>
    <property type="match status" value="1"/>
</dbReference>